<name>A0A3M6R130_9BURK</name>
<dbReference type="InterPro" id="IPR032816">
    <property type="entry name" value="VTT_dom"/>
</dbReference>
<dbReference type="PANTHER" id="PTHR30353:SF0">
    <property type="entry name" value="TRANSMEMBRANE PROTEIN"/>
    <property type="match status" value="1"/>
</dbReference>
<dbReference type="GO" id="GO:0005886">
    <property type="term" value="C:plasma membrane"/>
    <property type="evidence" value="ECO:0007669"/>
    <property type="project" value="UniProtKB-SubCell"/>
</dbReference>
<evidence type="ECO:0000256" key="7">
    <source>
        <dbReference type="RuleBase" id="RU367016"/>
    </source>
</evidence>
<evidence type="ECO:0000256" key="6">
    <source>
        <dbReference type="ARBA" id="ARBA00023136"/>
    </source>
</evidence>
<keyword evidence="6 7" id="KW-0472">Membrane</keyword>
<feature type="transmembrane region" description="Helical" evidence="7">
    <location>
        <begin position="128"/>
        <end position="147"/>
    </location>
</feature>
<dbReference type="PANTHER" id="PTHR30353">
    <property type="entry name" value="INNER MEMBRANE PROTEIN DEDA-RELATED"/>
    <property type="match status" value="1"/>
</dbReference>
<evidence type="ECO:0000313" key="9">
    <source>
        <dbReference type="EMBL" id="RMX08925.1"/>
    </source>
</evidence>
<comment type="subcellular location">
    <subcellularLocation>
        <location evidence="1 7">Cell membrane</location>
        <topology evidence="1 7">Multi-pass membrane protein</topology>
    </subcellularLocation>
</comment>
<dbReference type="RefSeq" id="WP_122227239.1">
    <property type="nucleotide sequence ID" value="NZ_RDQO01000001.1"/>
</dbReference>
<reference evidence="9 10" key="1">
    <citation type="submission" date="2018-10" db="EMBL/GenBank/DDBJ databases">
        <title>Draft genome of Cortibacter populi DSM10536.</title>
        <authorList>
            <person name="Bernier A.-M."/>
            <person name="Bernard K."/>
        </authorList>
    </citation>
    <scope>NUCLEOTIDE SEQUENCE [LARGE SCALE GENOMIC DNA]</scope>
    <source>
        <strain evidence="9 10">DSM 105136</strain>
    </source>
</reference>
<feature type="domain" description="VTT" evidence="8">
    <location>
        <begin position="49"/>
        <end position="174"/>
    </location>
</feature>
<proteinExistence type="inferred from homology"/>
<dbReference type="EMBL" id="RDQO01000001">
    <property type="protein sequence ID" value="RMX08925.1"/>
    <property type="molecule type" value="Genomic_DNA"/>
</dbReference>
<comment type="caution">
    <text evidence="9">The sequence shown here is derived from an EMBL/GenBank/DDBJ whole genome shotgun (WGS) entry which is preliminary data.</text>
</comment>
<feature type="transmembrane region" description="Helical" evidence="7">
    <location>
        <begin position="27"/>
        <end position="49"/>
    </location>
</feature>
<evidence type="ECO:0000313" key="10">
    <source>
        <dbReference type="Proteomes" id="UP000278006"/>
    </source>
</evidence>
<evidence type="ECO:0000256" key="2">
    <source>
        <dbReference type="ARBA" id="ARBA00010792"/>
    </source>
</evidence>
<dbReference type="OrthoDB" id="9813426at2"/>
<feature type="transmembrane region" description="Helical" evidence="7">
    <location>
        <begin position="56"/>
        <end position="82"/>
    </location>
</feature>
<organism evidence="9 10">
    <name type="scientific">Corticibacter populi</name>
    <dbReference type="NCBI Taxonomy" id="1550736"/>
    <lineage>
        <taxon>Bacteria</taxon>
        <taxon>Pseudomonadati</taxon>
        <taxon>Pseudomonadota</taxon>
        <taxon>Betaproteobacteria</taxon>
        <taxon>Burkholderiales</taxon>
        <taxon>Comamonadaceae</taxon>
        <taxon>Corticibacter</taxon>
    </lineage>
</organism>
<feature type="transmembrane region" description="Helical" evidence="7">
    <location>
        <begin position="188"/>
        <end position="206"/>
    </location>
</feature>
<keyword evidence="3 7" id="KW-1003">Cell membrane</keyword>
<evidence type="ECO:0000256" key="5">
    <source>
        <dbReference type="ARBA" id="ARBA00022989"/>
    </source>
</evidence>
<evidence type="ECO:0000259" key="8">
    <source>
        <dbReference type="Pfam" id="PF09335"/>
    </source>
</evidence>
<dbReference type="Proteomes" id="UP000278006">
    <property type="component" value="Unassembled WGS sequence"/>
</dbReference>
<dbReference type="AlphaFoldDB" id="A0A3M6R130"/>
<evidence type="ECO:0000256" key="3">
    <source>
        <dbReference type="ARBA" id="ARBA00022475"/>
    </source>
</evidence>
<evidence type="ECO:0000256" key="1">
    <source>
        <dbReference type="ARBA" id="ARBA00004651"/>
    </source>
</evidence>
<evidence type="ECO:0000256" key="4">
    <source>
        <dbReference type="ARBA" id="ARBA00022692"/>
    </source>
</evidence>
<feature type="transmembrane region" description="Helical" evidence="7">
    <location>
        <begin position="154"/>
        <end position="176"/>
    </location>
</feature>
<protein>
    <recommendedName>
        <fullName evidence="8">VTT domain-containing protein</fullName>
    </recommendedName>
</protein>
<dbReference type="InterPro" id="IPR032818">
    <property type="entry name" value="DedA-like"/>
</dbReference>
<sequence>MEWLTLPLDFILHVDRYLEVAVQQYGAWIYLLLFAVLFVETGLVVMPLLPGDSLLFVVGMLAGAGLLSLPLGMGALLAGAILGDQCNFQIGRFVGLRVFRREGSRFFNRRAFDLAQGYYERHGPITVVLARFMPFLRTFVPFVAGVARMHRPTFVAFNVIGALLWVVGISSLGYLLGHQAWVQQHLSTLIWTLVLAPGMLALWGLSRRQRHDEYDRGG</sequence>
<keyword evidence="4 7" id="KW-0812">Transmembrane</keyword>
<comment type="similarity">
    <text evidence="2 7">Belongs to the DedA family.</text>
</comment>
<keyword evidence="5 7" id="KW-1133">Transmembrane helix</keyword>
<accession>A0A3M6R130</accession>
<dbReference type="Pfam" id="PF09335">
    <property type="entry name" value="VTT_dom"/>
    <property type="match status" value="1"/>
</dbReference>
<gene>
    <name evidence="9" type="ORF">D8I35_06205</name>
</gene>
<keyword evidence="10" id="KW-1185">Reference proteome</keyword>